<keyword evidence="1" id="KW-0611">Plant defense</keyword>
<gene>
    <name evidence="3" type="ORF">SLEP1_g50487</name>
</gene>
<dbReference type="EMBL" id="BPVZ01000166">
    <property type="protein sequence ID" value="GKV43156.1"/>
    <property type="molecule type" value="Genomic_DNA"/>
</dbReference>
<dbReference type="Gene3D" id="3.80.10.10">
    <property type="entry name" value="Ribonuclease Inhibitor"/>
    <property type="match status" value="2"/>
</dbReference>
<evidence type="ECO:0000313" key="3">
    <source>
        <dbReference type="EMBL" id="GKV43156.1"/>
    </source>
</evidence>
<organism evidence="3 4">
    <name type="scientific">Rubroshorea leprosula</name>
    <dbReference type="NCBI Taxonomy" id="152421"/>
    <lineage>
        <taxon>Eukaryota</taxon>
        <taxon>Viridiplantae</taxon>
        <taxon>Streptophyta</taxon>
        <taxon>Embryophyta</taxon>
        <taxon>Tracheophyta</taxon>
        <taxon>Spermatophyta</taxon>
        <taxon>Magnoliopsida</taxon>
        <taxon>eudicotyledons</taxon>
        <taxon>Gunneridae</taxon>
        <taxon>Pentapetalae</taxon>
        <taxon>rosids</taxon>
        <taxon>malvids</taxon>
        <taxon>Malvales</taxon>
        <taxon>Dipterocarpaceae</taxon>
        <taxon>Rubroshorea</taxon>
    </lineage>
</organism>
<reference evidence="3 4" key="1">
    <citation type="journal article" date="2021" name="Commun. Biol.">
        <title>The genome of Shorea leprosula (Dipterocarpaceae) highlights the ecological relevance of drought in aseasonal tropical rainforests.</title>
        <authorList>
            <person name="Ng K.K.S."/>
            <person name="Kobayashi M.J."/>
            <person name="Fawcett J.A."/>
            <person name="Hatakeyama M."/>
            <person name="Paape T."/>
            <person name="Ng C.H."/>
            <person name="Ang C.C."/>
            <person name="Tnah L.H."/>
            <person name="Lee C.T."/>
            <person name="Nishiyama T."/>
            <person name="Sese J."/>
            <person name="O'Brien M.J."/>
            <person name="Copetti D."/>
            <person name="Mohd Noor M.I."/>
            <person name="Ong R.C."/>
            <person name="Putra M."/>
            <person name="Sireger I.Z."/>
            <person name="Indrioko S."/>
            <person name="Kosugi Y."/>
            <person name="Izuno A."/>
            <person name="Isagi Y."/>
            <person name="Lee S.L."/>
            <person name="Shimizu K.K."/>
        </authorList>
    </citation>
    <scope>NUCLEOTIDE SEQUENCE [LARGE SCALE GENOMIC DNA]</scope>
    <source>
        <strain evidence="3">214</strain>
    </source>
</reference>
<evidence type="ECO:0000256" key="1">
    <source>
        <dbReference type="ARBA" id="ARBA00022821"/>
    </source>
</evidence>
<dbReference type="PANTHER" id="PTHR33463">
    <property type="entry name" value="NB-ARC DOMAIN-CONTAINING PROTEIN-RELATED"/>
    <property type="match status" value="1"/>
</dbReference>
<dbReference type="InterPro" id="IPR057135">
    <property type="entry name" value="At4g27190-like_LRR"/>
</dbReference>
<evidence type="ECO:0000259" key="2">
    <source>
        <dbReference type="Pfam" id="PF23247"/>
    </source>
</evidence>
<feature type="domain" description="Disease resistance protein At4g27190-like leucine-rich repeats" evidence="2">
    <location>
        <begin position="3"/>
        <end position="132"/>
    </location>
</feature>
<accession>A0AAV5M0F7</accession>
<proteinExistence type="predicted"/>
<dbReference type="Proteomes" id="UP001054252">
    <property type="component" value="Unassembled WGS sequence"/>
</dbReference>
<dbReference type="Pfam" id="PF23247">
    <property type="entry name" value="LRR_RPS2"/>
    <property type="match status" value="2"/>
</dbReference>
<dbReference type="PANTHER" id="PTHR33463:SF209">
    <property type="entry name" value="DISEASE RESISTANCE PROTEIN RPS2-LIKE"/>
    <property type="match status" value="1"/>
</dbReference>
<name>A0AAV5M0F7_9ROSI</name>
<dbReference type="InterPro" id="IPR050905">
    <property type="entry name" value="Plant_NBS-LRR"/>
</dbReference>
<protein>
    <recommendedName>
        <fullName evidence="2">Disease resistance protein At4g27190-like leucine-rich repeats domain-containing protein</fullName>
    </recommendedName>
</protein>
<sequence length="453" mass="51791">MRSLIKIWDEQLDEDSFRKLDFLRVEYCEKLLNIFPINMVGRLHNLDVLLIIYCVSLEEIFEPQGLDADESEAQITAQSALVETTPNFVFPKVTSLGLWWLPNLKSFYSQIHSTEWPSLKNLHMIKCHKVQILASEILRTSGENQLEIQIERPLFWVSKATFPNLQELMVEWNDDLKEIWHGDDDVKNDITFTKLKSLQLKGLPRLASFCLGSCNFEFSSLEDVIVMGCPNMMTFSGGEVSAPNLQEVKFTKDEGVKCWEAGLNPTIEQLFAEKIGYAVVTHLKLWQFLGLIGIRSKKPQEILNFSWLCSLEICNCGNLRYLLTLSMSLSLVSLKKMTVQNCELLEQVISEEGASLKDDIVFTKLKSLELKGLPRLEGFCLAHYNFEFTSLEDVIVMTCPYMMTFSGGEVSTPKLHKVKLTGDDEDEGCWEGGLNRRIHRLFTKKSVNDSKED</sequence>
<feature type="domain" description="Disease resistance protein At4g27190-like leucine-rich repeats" evidence="2">
    <location>
        <begin position="280"/>
        <end position="343"/>
    </location>
</feature>
<dbReference type="AlphaFoldDB" id="A0AAV5M0F7"/>
<dbReference type="SUPFAM" id="SSF52047">
    <property type="entry name" value="RNI-like"/>
    <property type="match status" value="1"/>
</dbReference>
<keyword evidence="4" id="KW-1185">Reference proteome</keyword>
<dbReference type="InterPro" id="IPR032675">
    <property type="entry name" value="LRR_dom_sf"/>
</dbReference>
<evidence type="ECO:0000313" key="4">
    <source>
        <dbReference type="Proteomes" id="UP001054252"/>
    </source>
</evidence>
<comment type="caution">
    <text evidence="3">The sequence shown here is derived from an EMBL/GenBank/DDBJ whole genome shotgun (WGS) entry which is preliminary data.</text>
</comment>